<dbReference type="EMBL" id="JADCNM010000013">
    <property type="protein sequence ID" value="KAG0456867.1"/>
    <property type="molecule type" value="Genomic_DNA"/>
</dbReference>
<comment type="caution">
    <text evidence="2">The sequence shown here is derived from an EMBL/GenBank/DDBJ whole genome shotgun (WGS) entry which is preliminary data.</text>
</comment>
<sequence length="256" mass="29520">MEMNRRSVHNFFIELMNRISTRTLVQLFFPLLIFSILFSFHYESCLAIFIQVHSVKHHVNKKAVFCFFNAILIFLAKDSGLFISCKQKPEIWNPRPVEPSNERKSERQLSSTTQAAEPAEVKILRTSEVAVVEEAAADDEDEVVERMEEFLPKDSGLFISCYRESENRNPVLEEPSVEPKPGRQPSSATREADPAKVKILKTLEVALVEEAAVADKAEILERMEELGIDELNRKFDQFIDDFKKKWKMEELQLVVV</sequence>
<evidence type="ECO:0000313" key="5">
    <source>
        <dbReference type="Proteomes" id="UP000639772"/>
    </source>
</evidence>
<feature type="region of interest" description="Disordered" evidence="1">
    <location>
        <begin position="169"/>
        <end position="193"/>
    </location>
</feature>
<feature type="region of interest" description="Disordered" evidence="1">
    <location>
        <begin position="94"/>
        <end position="115"/>
    </location>
</feature>
<dbReference type="Proteomes" id="UP000639772">
    <property type="component" value="Chromosome 13"/>
</dbReference>
<dbReference type="EMBL" id="JADCNL010000013">
    <property type="protein sequence ID" value="KAG0455645.1"/>
    <property type="molecule type" value="Genomic_DNA"/>
</dbReference>
<dbReference type="AlphaFoldDB" id="A0A835PKL6"/>
<keyword evidence="4" id="KW-1185">Reference proteome</keyword>
<proteinExistence type="predicted"/>
<dbReference type="PANTHER" id="PTHR34947">
    <property type="entry name" value="TRANSMEMBRANE PROTEIN"/>
    <property type="match status" value="1"/>
</dbReference>
<dbReference type="PANTHER" id="PTHR34947:SF3">
    <property type="entry name" value="TRANSMEMBRANE PROTEIN"/>
    <property type="match status" value="1"/>
</dbReference>
<name>A0A835PKL6_VANPL</name>
<evidence type="ECO:0000256" key="1">
    <source>
        <dbReference type="SAM" id="MobiDB-lite"/>
    </source>
</evidence>
<evidence type="ECO:0000313" key="4">
    <source>
        <dbReference type="Proteomes" id="UP000636800"/>
    </source>
</evidence>
<accession>A0A835PKL6</accession>
<organism evidence="2 4">
    <name type="scientific">Vanilla planifolia</name>
    <name type="common">Vanilla</name>
    <dbReference type="NCBI Taxonomy" id="51239"/>
    <lineage>
        <taxon>Eukaryota</taxon>
        <taxon>Viridiplantae</taxon>
        <taxon>Streptophyta</taxon>
        <taxon>Embryophyta</taxon>
        <taxon>Tracheophyta</taxon>
        <taxon>Spermatophyta</taxon>
        <taxon>Magnoliopsida</taxon>
        <taxon>Liliopsida</taxon>
        <taxon>Asparagales</taxon>
        <taxon>Orchidaceae</taxon>
        <taxon>Vanilloideae</taxon>
        <taxon>Vanilleae</taxon>
        <taxon>Vanilla</taxon>
    </lineage>
</organism>
<gene>
    <name evidence="3" type="ORF">HPP92_024655</name>
    <name evidence="2" type="ORF">HPP92_024937</name>
</gene>
<evidence type="ECO:0000313" key="2">
    <source>
        <dbReference type="EMBL" id="KAG0455645.1"/>
    </source>
</evidence>
<protein>
    <submittedName>
        <fullName evidence="2">Uncharacterized protein</fullName>
    </submittedName>
</protein>
<dbReference type="OrthoDB" id="783426at2759"/>
<dbReference type="Proteomes" id="UP000636800">
    <property type="component" value="Chromosome 13"/>
</dbReference>
<evidence type="ECO:0000313" key="3">
    <source>
        <dbReference type="EMBL" id="KAG0456867.1"/>
    </source>
</evidence>
<reference evidence="4 5" key="1">
    <citation type="journal article" date="2020" name="Nat. Food">
        <title>A phased Vanilla planifolia genome enables genetic improvement of flavour and production.</title>
        <authorList>
            <person name="Hasing T."/>
            <person name="Tang H."/>
            <person name="Brym M."/>
            <person name="Khazi F."/>
            <person name="Huang T."/>
            <person name="Chambers A.H."/>
        </authorList>
    </citation>
    <scope>NUCLEOTIDE SEQUENCE [LARGE SCALE GENOMIC DNA]</scope>
    <source>
        <tissue evidence="2">Leaf</tissue>
    </source>
</reference>